<dbReference type="AlphaFoldDB" id="A0AA43ZID7"/>
<dbReference type="Proteomes" id="UP001155840">
    <property type="component" value="Unassembled WGS sequence"/>
</dbReference>
<accession>A0AA43ZID7</accession>
<gene>
    <name evidence="2" type="ORF">G8E10_22330</name>
</gene>
<dbReference type="RefSeq" id="WP_132710340.1">
    <property type="nucleotide sequence ID" value="NZ_JAANCM010000015.1"/>
</dbReference>
<sequence length="50" mass="5182">MRPIIIAILGIAAITLTGCGNTANGLKRDGQDTSRALDDASNRVLSQNGK</sequence>
<evidence type="ECO:0000313" key="3">
    <source>
        <dbReference type="Proteomes" id="UP001155840"/>
    </source>
</evidence>
<reference evidence="2" key="1">
    <citation type="submission" date="2020-03" db="EMBL/GenBank/DDBJ databases">
        <title>Ferranicluibacter endophyticum gen. nov., sp. nov., a new genus isolated from Rubus ulmifolius Schott. stem.</title>
        <authorList>
            <person name="Roca-Couso R."/>
            <person name="Flores-Felix J.D."/>
            <person name="Igual J.M."/>
            <person name="Rivas R."/>
        </authorList>
    </citation>
    <scope>NUCLEOTIDE SEQUENCE</scope>
    <source>
        <strain evidence="2">CRRU44</strain>
    </source>
</reference>
<evidence type="ECO:0000256" key="1">
    <source>
        <dbReference type="SAM" id="MobiDB-lite"/>
    </source>
</evidence>
<comment type="caution">
    <text evidence="2">The sequence shown here is derived from an EMBL/GenBank/DDBJ whole genome shotgun (WGS) entry which is preliminary data.</text>
</comment>
<keyword evidence="3" id="KW-1185">Reference proteome</keyword>
<organism evidence="2 3">
    <name type="scientific">Ferranicluibacter rubi</name>
    <dbReference type="NCBI Taxonomy" id="2715133"/>
    <lineage>
        <taxon>Bacteria</taxon>
        <taxon>Pseudomonadati</taxon>
        <taxon>Pseudomonadota</taxon>
        <taxon>Alphaproteobacteria</taxon>
        <taxon>Hyphomicrobiales</taxon>
        <taxon>Rhizobiaceae</taxon>
        <taxon>Ferranicluibacter</taxon>
    </lineage>
</organism>
<feature type="region of interest" description="Disordered" evidence="1">
    <location>
        <begin position="25"/>
        <end position="50"/>
    </location>
</feature>
<feature type="compositionally biased region" description="Basic and acidic residues" evidence="1">
    <location>
        <begin position="26"/>
        <end position="41"/>
    </location>
</feature>
<name>A0AA43ZID7_9HYPH</name>
<dbReference type="EMBL" id="JAANCM010000015">
    <property type="protein sequence ID" value="NHT78448.1"/>
    <property type="molecule type" value="Genomic_DNA"/>
</dbReference>
<dbReference type="PROSITE" id="PS51257">
    <property type="entry name" value="PROKAR_LIPOPROTEIN"/>
    <property type="match status" value="1"/>
</dbReference>
<protein>
    <submittedName>
        <fullName evidence="2">Entericidin</fullName>
    </submittedName>
</protein>
<proteinExistence type="predicted"/>
<evidence type="ECO:0000313" key="2">
    <source>
        <dbReference type="EMBL" id="NHT78448.1"/>
    </source>
</evidence>